<gene>
    <name evidence="2" type="ORF">F444_03415</name>
</gene>
<organism evidence="2 3">
    <name type="scientific">Phytophthora nicotianae P1976</name>
    <dbReference type="NCBI Taxonomy" id="1317066"/>
    <lineage>
        <taxon>Eukaryota</taxon>
        <taxon>Sar</taxon>
        <taxon>Stramenopiles</taxon>
        <taxon>Oomycota</taxon>
        <taxon>Peronosporomycetes</taxon>
        <taxon>Peronosporales</taxon>
        <taxon>Peronosporaceae</taxon>
        <taxon>Phytophthora</taxon>
    </lineage>
</organism>
<evidence type="ECO:0000256" key="1">
    <source>
        <dbReference type="SAM" id="MobiDB-lite"/>
    </source>
</evidence>
<name>A0A081AU86_PHYNI</name>
<dbReference type="PANTHER" id="PTHR37558:SF1">
    <property type="entry name" value="HTH CENPB-TYPE DOMAIN-CONTAINING PROTEIN"/>
    <property type="match status" value="1"/>
</dbReference>
<evidence type="ECO:0008006" key="4">
    <source>
        <dbReference type="Google" id="ProtNLM"/>
    </source>
</evidence>
<feature type="compositionally biased region" description="Basic and acidic residues" evidence="1">
    <location>
        <begin position="167"/>
        <end position="183"/>
    </location>
</feature>
<dbReference type="EMBL" id="ANJA01000697">
    <property type="protein sequence ID" value="ETO82447.1"/>
    <property type="molecule type" value="Genomic_DNA"/>
</dbReference>
<evidence type="ECO:0000313" key="3">
    <source>
        <dbReference type="Proteomes" id="UP000028582"/>
    </source>
</evidence>
<protein>
    <recommendedName>
        <fullName evidence="4">Myb-like domain-containing protein</fullName>
    </recommendedName>
</protein>
<feature type="region of interest" description="Disordered" evidence="1">
    <location>
        <begin position="226"/>
        <end position="245"/>
    </location>
</feature>
<feature type="compositionally biased region" description="Basic and acidic residues" evidence="1">
    <location>
        <begin position="227"/>
        <end position="245"/>
    </location>
</feature>
<sequence>MWEEVRYISSLRTVTTSNNQKRVAREPKKVAWLTKLPASKKTPPSQLKSPAGATDTQSKRKKAFRFVPSSDILLLKEAVKHRPWAAGHGETQVSWSSVAIGLKTALPSCTADGKACRRRFNALLDVFRRDELESLRASGTAEDFDEREQLLTDCMALVDKCLQAKADKTEKEKKEAERRDRASADVVQSAMEGIRRSRSKSPEDDVSTPSSSKKKKRSSTEALVEFLDAKAETRSTREKQKERQLHLEERRLALEEQRLQQDREKTDKLVEMMASQMGLMSKLIEKINK</sequence>
<comment type="caution">
    <text evidence="2">The sequence shown here is derived from an EMBL/GenBank/DDBJ whole genome shotgun (WGS) entry which is preliminary data.</text>
</comment>
<proteinExistence type="predicted"/>
<dbReference type="PANTHER" id="PTHR37558">
    <property type="entry name" value="HTH CENPB-TYPE DOMAIN-CONTAINING PROTEIN"/>
    <property type="match status" value="1"/>
</dbReference>
<accession>A0A081AU86</accession>
<dbReference type="OrthoDB" id="120918at2759"/>
<evidence type="ECO:0000313" key="2">
    <source>
        <dbReference type="EMBL" id="ETO82447.1"/>
    </source>
</evidence>
<feature type="region of interest" description="Disordered" evidence="1">
    <location>
        <begin position="32"/>
        <end position="61"/>
    </location>
</feature>
<reference evidence="2 3" key="1">
    <citation type="submission" date="2013-11" db="EMBL/GenBank/DDBJ databases">
        <title>The Genome Sequence of Phytophthora parasitica P1976.</title>
        <authorList>
            <consortium name="The Broad Institute Genomics Platform"/>
            <person name="Russ C."/>
            <person name="Tyler B."/>
            <person name="Panabieres F."/>
            <person name="Shan W."/>
            <person name="Tripathy S."/>
            <person name="Grunwald N."/>
            <person name="Machado M."/>
            <person name="Johnson C.S."/>
            <person name="Walker B."/>
            <person name="Young S."/>
            <person name="Zeng Q."/>
            <person name="Gargeya S."/>
            <person name="Fitzgerald M."/>
            <person name="Haas B."/>
            <person name="Abouelleil A."/>
            <person name="Allen A.W."/>
            <person name="Alvarado L."/>
            <person name="Arachchi H.M."/>
            <person name="Berlin A.M."/>
            <person name="Chapman S.B."/>
            <person name="Gainer-Dewar J."/>
            <person name="Goldberg J."/>
            <person name="Griggs A."/>
            <person name="Gujja S."/>
            <person name="Hansen M."/>
            <person name="Howarth C."/>
            <person name="Imamovic A."/>
            <person name="Ireland A."/>
            <person name="Larimer J."/>
            <person name="McCowan C."/>
            <person name="Murphy C."/>
            <person name="Pearson M."/>
            <person name="Poon T.W."/>
            <person name="Priest M."/>
            <person name="Roberts A."/>
            <person name="Saif S."/>
            <person name="Shea T."/>
            <person name="Sisk P."/>
            <person name="Sykes S."/>
            <person name="Wortman J."/>
            <person name="Nusbaum C."/>
            <person name="Birren B."/>
        </authorList>
    </citation>
    <scope>NUCLEOTIDE SEQUENCE [LARGE SCALE GENOMIC DNA]</scope>
    <source>
        <strain evidence="2 3">P1976</strain>
    </source>
</reference>
<feature type="region of interest" description="Disordered" evidence="1">
    <location>
        <begin position="167"/>
        <end position="221"/>
    </location>
</feature>
<dbReference type="AlphaFoldDB" id="A0A081AU86"/>
<dbReference type="Proteomes" id="UP000028582">
    <property type="component" value="Unassembled WGS sequence"/>
</dbReference>